<evidence type="ECO:0000313" key="2">
    <source>
        <dbReference type="EMBL" id="RBP03774.1"/>
    </source>
</evidence>
<dbReference type="OrthoDB" id="7945855at2"/>
<evidence type="ECO:0008006" key="4">
    <source>
        <dbReference type="Google" id="ProtNLM"/>
    </source>
</evidence>
<dbReference type="AlphaFoldDB" id="A0A366ENC6"/>
<sequence>MGVRSRAVVSSAALVLVGLAAPIAPAFAAADPSAICAPGDDDRARPIPQSLAARARAALGFASEAPDDYVVRSTVYRCMDGVVWVCTHGANLSCAKADTAPASAGAEAWCREHPGADEIPAYATGHDTAYAWTCAGTKAVAGRASPLDRRGFFADQWKPIRD</sequence>
<feature type="signal peptide" evidence="1">
    <location>
        <begin position="1"/>
        <end position="28"/>
    </location>
</feature>
<proteinExistence type="predicted"/>
<dbReference type="EMBL" id="QNRK01000042">
    <property type="protein sequence ID" value="RBP03774.1"/>
    <property type="molecule type" value="Genomic_DNA"/>
</dbReference>
<comment type="caution">
    <text evidence="2">The sequence shown here is derived from an EMBL/GenBank/DDBJ whole genome shotgun (WGS) entry which is preliminary data.</text>
</comment>
<accession>A0A366ENC6</accession>
<protein>
    <recommendedName>
        <fullName evidence="4">Secreted protein</fullName>
    </recommendedName>
</protein>
<dbReference type="Proteomes" id="UP000253529">
    <property type="component" value="Unassembled WGS sequence"/>
</dbReference>
<evidence type="ECO:0000256" key="1">
    <source>
        <dbReference type="SAM" id="SignalP"/>
    </source>
</evidence>
<gene>
    <name evidence="2" type="ORF">DFR50_14221</name>
</gene>
<organism evidence="2 3">
    <name type="scientific">Roseiarcus fermentans</name>
    <dbReference type="NCBI Taxonomy" id="1473586"/>
    <lineage>
        <taxon>Bacteria</taxon>
        <taxon>Pseudomonadati</taxon>
        <taxon>Pseudomonadota</taxon>
        <taxon>Alphaproteobacteria</taxon>
        <taxon>Hyphomicrobiales</taxon>
        <taxon>Roseiarcaceae</taxon>
        <taxon>Roseiarcus</taxon>
    </lineage>
</organism>
<evidence type="ECO:0000313" key="3">
    <source>
        <dbReference type="Proteomes" id="UP000253529"/>
    </source>
</evidence>
<reference evidence="2 3" key="1">
    <citation type="submission" date="2018-06" db="EMBL/GenBank/DDBJ databases">
        <title>Genomic Encyclopedia of Type Strains, Phase IV (KMG-IV): sequencing the most valuable type-strain genomes for metagenomic binning, comparative biology and taxonomic classification.</title>
        <authorList>
            <person name="Goeker M."/>
        </authorList>
    </citation>
    <scope>NUCLEOTIDE SEQUENCE [LARGE SCALE GENOMIC DNA]</scope>
    <source>
        <strain evidence="2 3">DSM 24875</strain>
    </source>
</reference>
<keyword evidence="3" id="KW-1185">Reference proteome</keyword>
<name>A0A366ENC6_9HYPH</name>
<keyword evidence="1" id="KW-0732">Signal</keyword>
<dbReference type="RefSeq" id="WP_147262941.1">
    <property type="nucleotide sequence ID" value="NZ_QNRK01000042.1"/>
</dbReference>
<feature type="chain" id="PRO_5016817315" description="Secreted protein" evidence="1">
    <location>
        <begin position="29"/>
        <end position="162"/>
    </location>
</feature>